<dbReference type="Gene3D" id="1.10.8.270">
    <property type="entry name" value="putative rabgap domain of human tbc1 domain family member 14 like domains"/>
    <property type="match status" value="1"/>
</dbReference>
<dbReference type="GO" id="GO:0042147">
    <property type="term" value="P:retrograde transport, endosome to Golgi"/>
    <property type="evidence" value="ECO:0007669"/>
    <property type="project" value="InterPro"/>
</dbReference>
<dbReference type="InterPro" id="IPR039755">
    <property type="entry name" value="TBC1D23"/>
</dbReference>
<name>W7TIY2_9STRA</name>
<dbReference type="EMBL" id="AZIL01000533">
    <property type="protein sequence ID" value="EWM26970.1"/>
    <property type="molecule type" value="Genomic_DNA"/>
</dbReference>
<dbReference type="GO" id="GO:0005802">
    <property type="term" value="C:trans-Golgi network"/>
    <property type="evidence" value="ECO:0007669"/>
    <property type="project" value="TreeGrafter"/>
</dbReference>
<dbReference type="OrthoDB" id="1668230at2759"/>
<dbReference type="GO" id="GO:0099041">
    <property type="term" value="P:vesicle tethering to Golgi"/>
    <property type="evidence" value="ECO:0007669"/>
    <property type="project" value="TreeGrafter"/>
</dbReference>
<dbReference type="GO" id="GO:0005829">
    <property type="term" value="C:cytosol"/>
    <property type="evidence" value="ECO:0007669"/>
    <property type="project" value="GOC"/>
</dbReference>
<protein>
    <submittedName>
        <fullName evidence="2">Tbc domain-containing protein kinase-like isoform 3</fullName>
    </submittedName>
</protein>
<evidence type="ECO:0000313" key="2">
    <source>
        <dbReference type="EMBL" id="EWM26970.1"/>
    </source>
</evidence>
<keyword evidence="2" id="KW-0418">Kinase</keyword>
<evidence type="ECO:0000259" key="1">
    <source>
        <dbReference type="PROSITE" id="PS50086"/>
    </source>
</evidence>
<evidence type="ECO:0000313" key="3">
    <source>
        <dbReference type="Proteomes" id="UP000019335"/>
    </source>
</evidence>
<keyword evidence="3" id="KW-1185">Reference proteome</keyword>
<dbReference type="AlphaFoldDB" id="W7TIY2"/>
<dbReference type="Proteomes" id="UP000019335">
    <property type="component" value="Chromosome 7"/>
</dbReference>
<proteinExistence type="predicted"/>
<dbReference type="InterPro" id="IPR000195">
    <property type="entry name" value="Rab-GAP-TBC_dom"/>
</dbReference>
<dbReference type="Gene3D" id="1.10.472.80">
    <property type="entry name" value="Ypt/Rab-GAP domain of gyp1p, domain 3"/>
    <property type="match status" value="1"/>
</dbReference>
<gene>
    <name evidence="2" type="ORF">Naga_101386g1</name>
</gene>
<dbReference type="GO" id="GO:0016301">
    <property type="term" value="F:kinase activity"/>
    <property type="evidence" value="ECO:0007669"/>
    <property type="project" value="UniProtKB-KW"/>
</dbReference>
<dbReference type="PANTHER" id="PTHR13297:SF5">
    <property type="entry name" value="TBC1 DOMAIN FAMILY MEMBER 23"/>
    <property type="match status" value="1"/>
</dbReference>
<sequence>MLSAQLRAEINKTDMDVPKIKQFCRNHPVGTIVDNKMRVKVWLALLLDGEPPPPLPSLPPTALLVEEDARVVDADVKRTRGYLPIFQLPDTQDTVRKLLKTYCLATGVKYKQGMHELLAPFVALSPDPPSPPLPVEAIYAMFFRFLSRYLRPFFWDAGTRALQAGFARFELLLLYHDPELGTHLRRHDFPPALYLTPMLVTLFAHNLEMYLVHRLWDSYLSVDDPAFVYFVALALFASKRYLLLPS</sequence>
<accession>W7TIY2</accession>
<feature type="non-terminal residue" evidence="2">
    <location>
        <position position="246"/>
    </location>
</feature>
<feature type="domain" description="Rab-GAP TBC" evidence="1">
    <location>
        <begin position="32"/>
        <end position="223"/>
    </location>
</feature>
<reference evidence="2 3" key="1">
    <citation type="journal article" date="2014" name="Mol. Plant">
        <title>Chromosome Scale Genome Assembly and Transcriptome Profiling of Nannochloropsis gaditana in Nitrogen Depletion.</title>
        <authorList>
            <person name="Corteggiani Carpinelli E."/>
            <person name="Telatin A."/>
            <person name="Vitulo N."/>
            <person name="Forcato C."/>
            <person name="D'Angelo M."/>
            <person name="Schiavon R."/>
            <person name="Vezzi A."/>
            <person name="Giacometti G.M."/>
            <person name="Morosinotto T."/>
            <person name="Valle G."/>
        </authorList>
    </citation>
    <scope>NUCLEOTIDE SEQUENCE [LARGE SCALE GENOMIC DNA]</scope>
    <source>
        <strain evidence="2 3">B-31</strain>
    </source>
</reference>
<keyword evidence="2" id="KW-0808">Transferase</keyword>
<dbReference type="PROSITE" id="PS50086">
    <property type="entry name" value="TBC_RABGAP"/>
    <property type="match status" value="1"/>
</dbReference>
<organism evidence="2 3">
    <name type="scientific">Nannochloropsis gaditana</name>
    <dbReference type="NCBI Taxonomy" id="72520"/>
    <lineage>
        <taxon>Eukaryota</taxon>
        <taxon>Sar</taxon>
        <taxon>Stramenopiles</taxon>
        <taxon>Ochrophyta</taxon>
        <taxon>Eustigmatophyceae</taxon>
        <taxon>Eustigmatales</taxon>
        <taxon>Monodopsidaceae</taxon>
        <taxon>Nannochloropsis</taxon>
    </lineage>
</organism>
<dbReference type="SUPFAM" id="SSF47923">
    <property type="entry name" value="Ypt/Rab-GAP domain of gyp1p"/>
    <property type="match status" value="2"/>
</dbReference>
<dbReference type="PANTHER" id="PTHR13297">
    <property type="entry name" value="TBC1 DOMAIN FAMILY MEMBER 23-RELATED"/>
    <property type="match status" value="1"/>
</dbReference>
<comment type="caution">
    <text evidence="2">The sequence shown here is derived from an EMBL/GenBank/DDBJ whole genome shotgun (WGS) entry which is preliminary data.</text>
</comment>
<dbReference type="Pfam" id="PF00566">
    <property type="entry name" value="RabGAP-TBC"/>
    <property type="match status" value="1"/>
</dbReference>
<dbReference type="SMART" id="SM00164">
    <property type="entry name" value="TBC"/>
    <property type="match status" value="1"/>
</dbReference>
<dbReference type="InterPro" id="IPR035969">
    <property type="entry name" value="Rab-GAP_TBC_sf"/>
</dbReference>